<accession>A0AC59YK03</accession>
<evidence type="ECO:0000313" key="1">
    <source>
        <dbReference type="EMBL" id="CAM9756500.1"/>
    </source>
</evidence>
<evidence type="ECO:0000313" key="2">
    <source>
        <dbReference type="Proteomes" id="UP001162501"/>
    </source>
</evidence>
<gene>
    <name evidence="1" type="ORF">MRATA1EN22A_LOCUS7028</name>
</gene>
<reference evidence="1" key="1">
    <citation type="submission" date="2023-05" db="EMBL/GenBank/DDBJ databases">
        <authorList>
            <consortium name="ELIXIR-Norway"/>
        </authorList>
    </citation>
    <scope>NUCLEOTIDE SEQUENCE</scope>
</reference>
<dbReference type="Proteomes" id="UP001162501">
    <property type="component" value="Chromosome 16"/>
</dbReference>
<sequence length="227" mass="23350">MLSPKGIKAPESSEGISGRDGTGALRKPTTGGGERSLQIPSPAWVSEPPASRTGLWRLPGTSTREVGLPGAWTPERSLPEVQLHAADPPAPDPGEAAQNPLIWKQYLFLDRGLLCWEAGTQEDPAAVGGRQGAGGLLGAPGHWSPPGVCAAAAEGTALGRRRTWVAGKEPLRAATSMPVAVGPYEQSQPSCFDRVKMGFVMGCAMGMAAGRSSAPFPVSGSECGVGS</sequence>
<dbReference type="EMBL" id="OX596100">
    <property type="protein sequence ID" value="CAM9756500.1"/>
    <property type="molecule type" value="Genomic_DNA"/>
</dbReference>
<organism evidence="1 2">
    <name type="scientific">Rangifer tarandus platyrhynchus</name>
    <name type="common">Svalbard reindeer</name>
    <dbReference type="NCBI Taxonomy" id="3082113"/>
    <lineage>
        <taxon>Eukaryota</taxon>
        <taxon>Metazoa</taxon>
        <taxon>Chordata</taxon>
        <taxon>Craniata</taxon>
        <taxon>Vertebrata</taxon>
        <taxon>Euteleostomi</taxon>
        <taxon>Mammalia</taxon>
        <taxon>Eutheria</taxon>
        <taxon>Laurasiatheria</taxon>
        <taxon>Artiodactyla</taxon>
        <taxon>Ruminantia</taxon>
        <taxon>Pecora</taxon>
        <taxon>Cervidae</taxon>
        <taxon>Odocoileinae</taxon>
        <taxon>Rangifer</taxon>
    </lineage>
</organism>
<reference evidence="1" key="2">
    <citation type="submission" date="2025-03" db="EMBL/GenBank/DDBJ databases">
        <authorList>
            <consortium name="ELIXIR-Norway"/>
            <consortium name="Elixir Norway"/>
        </authorList>
    </citation>
    <scope>NUCLEOTIDE SEQUENCE</scope>
</reference>
<protein>
    <submittedName>
        <fullName evidence="1">Uncharacterized protein</fullName>
    </submittedName>
</protein>
<proteinExistence type="predicted"/>
<name>A0AC59YK03_RANTA</name>